<proteinExistence type="predicted"/>
<sequence length="276" mass="31304">MRRLPQRRPLILADGELSAWIEWETEAQLQVGDHVEPLTFFVTTLAMDNPIILGLPWLRRHNPKIDWDSLSLTFRGHCSGRCLPYYITEQEAPSAKTSSAPKTVPPPSPSPYRTTVEEVPDEGEPDWEPEQVTRMSAAAREKRSRHRREWRQRQRLQDLRERALANGPRWTSAPPHARAVMIPNAKPTSPAPARLTAGIRSATPQLRPRARAPAMAPTVRRERINNKSDIQLLGAPNFLLLSRQKGVTIMRTTFAELEEAVRNAPESDIHLPDLPE</sequence>
<dbReference type="InterPro" id="IPR021109">
    <property type="entry name" value="Peptidase_aspartic_dom_sf"/>
</dbReference>
<feature type="non-terminal residue" evidence="2">
    <location>
        <position position="276"/>
    </location>
</feature>
<evidence type="ECO:0000313" key="2">
    <source>
        <dbReference type="EMBL" id="KAK4232758.1"/>
    </source>
</evidence>
<dbReference type="AlphaFoldDB" id="A0AAN7H5R6"/>
<protein>
    <submittedName>
        <fullName evidence="2">Uncharacterized protein</fullName>
    </submittedName>
</protein>
<reference evidence="2" key="1">
    <citation type="journal article" date="2023" name="Mol. Phylogenet. Evol.">
        <title>Genome-scale phylogeny and comparative genomics of the fungal order Sordariales.</title>
        <authorList>
            <person name="Hensen N."/>
            <person name="Bonometti L."/>
            <person name="Westerberg I."/>
            <person name="Brannstrom I.O."/>
            <person name="Guillou S."/>
            <person name="Cros-Aarteil S."/>
            <person name="Calhoun S."/>
            <person name="Haridas S."/>
            <person name="Kuo A."/>
            <person name="Mondo S."/>
            <person name="Pangilinan J."/>
            <person name="Riley R."/>
            <person name="LaButti K."/>
            <person name="Andreopoulos B."/>
            <person name="Lipzen A."/>
            <person name="Chen C."/>
            <person name="Yan M."/>
            <person name="Daum C."/>
            <person name="Ng V."/>
            <person name="Clum A."/>
            <person name="Steindorff A."/>
            <person name="Ohm R.A."/>
            <person name="Martin F."/>
            <person name="Silar P."/>
            <person name="Natvig D.O."/>
            <person name="Lalanne C."/>
            <person name="Gautier V."/>
            <person name="Ament-Velasquez S.L."/>
            <person name="Kruys A."/>
            <person name="Hutchinson M.I."/>
            <person name="Powell A.J."/>
            <person name="Barry K."/>
            <person name="Miller A.N."/>
            <person name="Grigoriev I.V."/>
            <person name="Debuchy R."/>
            <person name="Gladieux P."/>
            <person name="Hiltunen Thoren M."/>
            <person name="Johannesson H."/>
        </authorList>
    </citation>
    <scope>NUCLEOTIDE SEQUENCE</scope>
    <source>
        <strain evidence="2">CBS 532.94</strain>
    </source>
</reference>
<dbReference type="Proteomes" id="UP001303760">
    <property type="component" value="Unassembled WGS sequence"/>
</dbReference>
<accession>A0AAN7H5R6</accession>
<dbReference type="Gene3D" id="2.40.70.10">
    <property type="entry name" value="Acid Proteases"/>
    <property type="match status" value="1"/>
</dbReference>
<name>A0AAN7H5R6_9PEZI</name>
<dbReference type="CDD" id="cd00303">
    <property type="entry name" value="retropepsin_like"/>
    <property type="match status" value="1"/>
</dbReference>
<feature type="region of interest" description="Disordered" evidence="1">
    <location>
        <begin position="92"/>
        <end position="128"/>
    </location>
</feature>
<evidence type="ECO:0000313" key="3">
    <source>
        <dbReference type="Proteomes" id="UP001303760"/>
    </source>
</evidence>
<keyword evidence="3" id="KW-1185">Reference proteome</keyword>
<feature type="compositionally biased region" description="Acidic residues" evidence="1">
    <location>
        <begin position="118"/>
        <end position="128"/>
    </location>
</feature>
<comment type="caution">
    <text evidence="2">The sequence shown here is derived from an EMBL/GenBank/DDBJ whole genome shotgun (WGS) entry which is preliminary data.</text>
</comment>
<evidence type="ECO:0000256" key="1">
    <source>
        <dbReference type="SAM" id="MobiDB-lite"/>
    </source>
</evidence>
<gene>
    <name evidence="2" type="ORF">C8A03DRAFT_39613</name>
</gene>
<organism evidence="2 3">
    <name type="scientific">Achaetomium macrosporum</name>
    <dbReference type="NCBI Taxonomy" id="79813"/>
    <lineage>
        <taxon>Eukaryota</taxon>
        <taxon>Fungi</taxon>
        <taxon>Dikarya</taxon>
        <taxon>Ascomycota</taxon>
        <taxon>Pezizomycotina</taxon>
        <taxon>Sordariomycetes</taxon>
        <taxon>Sordariomycetidae</taxon>
        <taxon>Sordariales</taxon>
        <taxon>Chaetomiaceae</taxon>
        <taxon>Achaetomium</taxon>
    </lineage>
</organism>
<reference evidence="2" key="2">
    <citation type="submission" date="2023-05" db="EMBL/GenBank/DDBJ databases">
        <authorList>
            <consortium name="Lawrence Berkeley National Laboratory"/>
            <person name="Steindorff A."/>
            <person name="Hensen N."/>
            <person name="Bonometti L."/>
            <person name="Westerberg I."/>
            <person name="Brannstrom I.O."/>
            <person name="Guillou S."/>
            <person name="Cros-Aarteil S."/>
            <person name="Calhoun S."/>
            <person name="Haridas S."/>
            <person name="Kuo A."/>
            <person name="Mondo S."/>
            <person name="Pangilinan J."/>
            <person name="Riley R."/>
            <person name="Labutti K."/>
            <person name="Andreopoulos B."/>
            <person name="Lipzen A."/>
            <person name="Chen C."/>
            <person name="Yanf M."/>
            <person name="Daum C."/>
            <person name="Ng V."/>
            <person name="Clum A."/>
            <person name="Ohm R."/>
            <person name="Martin F."/>
            <person name="Silar P."/>
            <person name="Natvig D."/>
            <person name="Lalanne C."/>
            <person name="Gautier V."/>
            <person name="Ament-Velasquez S.L."/>
            <person name="Kruys A."/>
            <person name="Hutchinson M.I."/>
            <person name="Powell A.J."/>
            <person name="Barry K."/>
            <person name="Miller A.N."/>
            <person name="Grigoriev I.V."/>
            <person name="Debuchy R."/>
            <person name="Gladieux P."/>
            <person name="Thoren M.H."/>
            <person name="Johannesson H."/>
        </authorList>
    </citation>
    <scope>NUCLEOTIDE SEQUENCE</scope>
    <source>
        <strain evidence="2">CBS 532.94</strain>
    </source>
</reference>
<dbReference type="EMBL" id="MU860916">
    <property type="protein sequence ID" value="KAK4232758.1"/>
    <property type="molecule type" value="Genomic_DNA"/>
</dbReference>